<feature type="domain" description="Alcohol dehydrogenase-like N-terminal" evidence="6">
    <location>
        <begin position="2"/>
        <end position="72"/>
    </location>
</feature>
<name>A0ABQ7L7B8_BRACM</name>
<evidence type="ECO:0000256" key="1">
    <source>
        <dbReference type="ARBA" id="ARBA00001947"/>
    </source>
</evidence>
<proteinExistence type="inferred from homology"/>
<reference evidence="7 8" key="1">
    <citation type="submission" date="2021-03" db="EMBL/GenBank/DDBJ databases">
        <authorList>
            <person name="King G.J."/>
            <person name="Bancroft I."/>
            <person name="Baten A."/>
            <person name="Bloomfield J."/>
            <person name="Borpatragohain P."/>
            <person name="He Z."/>
            <person name="Irish N."/>
            <person name="Irwin J."/>
            <person name="Liu K."/>
            <person name="Mauleon R.P."/>
            <person name="Moore J."/>
            <person name="Morris R."/>
            <person name="Ostergaard L."/>
            <person name="Wang B."/>
            <person name="Wells R."/>
        </authorList>
    </citation>
    <scope>NUCLEOTIDE SEQUENCE [LARGE SCALE GENOMIC DNA]</scope>
    <source>
        <strain evidence="7">R-o-18</strain>
        <tissue evidence="7">Leaf</tissue>
    </source>
</reference>
<evidence type="ECO:0000256" key="4">
    <source>
        <dbReference type="ARBA" id="ARBA00022833"/>
    </source>
</evidence>
<dbReference type="Gene3D" id="3.90.180.10">
    <property type="entry name" value="Medium-chain alcohol dehydrogenases, catalytic domain"/>
    <property type="match status" value="1"/>
</dbReference>
<comment type="similarity">
    <text evidence="2">Belongs to the zinc-containing alcohol dehydrogenase family.</text>
</comment>
<gene>
    <name evidence="7" type="primary">A09p009190.1_BraROA</name>
    <name evidence="7" type="ORF">IGI04_033622</name>
</gene>
<protein>
    <recommendedName>
        <fullName evidence="6">Alcohol dehydrogenase-like N-terminal domain-containing protein</fullName>
    </recommendedName>
</protein>
<dbReference type="SUPFAM" id="SSF50129">
    <property type="entry name" value="GroES-like"/>
    <property type="match status" value="1"/>
</dbReference>
<sequence>MTACGVCHSDLHVMMKGEIPFSSPWVIGHEITGEVVEHGPVHSLITRSSKVGSRVVGAFIMPSGTCSYCAKTSLLIIEPKELFTMGKLDDKLQKAMTLGATHIVNAAKEDAVERIRVGWVWMLLLKHWESCDDWGLLQAGSVGEIDINRLVRRKIITFESGKIKVIKSYGGRARQDLPKVVKLAESGIFNLANTVSSRYKFEDAGKSISRSQ</sequence>
<dbReference type="PANTHER" id="PTHR43350">
    <property type="entry name" value="NAD-DEPENDENT ALCOHOL DEHYDROGENASE"/>
    <property type="match status" value="1"/>
</dbReference>
<dbReference type="InterPro" id="IPR011032">
    <property type="entry name" value="GroES-like_sf"/>
</dbReference>
<organism evidence="7 8">
    <name type="scientific">Brassica rapa subsp. trilocularis</name>
    <dbReference type="NCBI Taxonomy" id="1813537"/>
    <lineage>
        <taxon>Eukaryota</taxon>
        <taxon>Viridiplantae</taxon>
        <taxon>Streptophyta</taxon>
        <taxon>Embryophyta</taxon>
        <taxon>Tracheophyta</taxon>
        <taxon>Spermatophyta</taxon>
        <taxon>Magnoliopsida</taxon>
        <taxon>eudicotyledons</taxon>
        <taxon>Gunneridae</taxon>
        <taxon>Pentapetalae</taxon>
        <taxon>rosids</taxon>
        <taxon>malvids</taxon>
        <taxon>Brassicales</taxon>
        <taxon>Brassicaceae</taxon>
        <taxon>Brassiceae</taxon>
        <taxon>Brassica</taxon>
    </lineage>
</organism>
<comment type="caution">
    <text evidence="7">The sequence shown here is derived from an EMBL/GenBank/DDBJ whole genome shotgun (WGS) entry which is preliminary data.</text>
</comment>
<dbReference type="Pfam" id="PF08240">
    <property type="entry name" value="ADH_N"/>
    <property type="match status" value="1"/>
</dbReference>
<evidence type="ECO:0000313" key="8">
    <source>
        <dbReference type="Proteomes" id="UP000823674"/>
    </source>
</evidence>
<evidence type="ECO:0000256" key="2">
    <source>
        <dbReference type="ARBA" id="ARBA00008072"/>
    </source>
</evidence>
<evidence type="ECO:0000256" key="5">
    <source>
        <dbReference type="ARBA" id="ARBA00023002"/>
    </source>
</evidence>
<dbReference type="EMBL" id="JADBGQ010000008">
    <property type="protein sequence ID" value="KAG5382152.1"/>
    <property type="molecule type" value="Genomic_DNA"/>
</dbReference>
<dbReference type="PANTHER" id="PTHR43350:SF2">
    <property type="entry name" value="GROES-LIKE ZINC-BINDING ALCOHOL DEHYDROGENASE FAMILY PROTEIN"/>
    <property type="match status" value="1"/>
</dbReference>
<accession>A0ABQ7L7B8</accession>
<keyword evidence="5" id="KW-0560">Oxidoreductase</keyword>
<evidence type="ECO:0000259" key="6">
    <source>
        <dbReference type="Pfam" id="PF08240"/>
    </source>
</evidence>
<keyword evidence="4" id="KW-0862">Zinc</keyword>
<keyword evidence="8" id="KW-1185">Reference proteome</keyword>
<dbReference type="InterPro" id="IPR013154">
    <property type="entry name" value="ADH-like_N"/>
</dbReference>
<evidence type="ECO:0000256" key="3">
    <source>
        <dbReference type="ARBA" id="ARBA00022723"/>
    </source>
</evidence>
<comment type="cofactor">
    <cofactor evidence="1">
        <name>Zn(2+)</name>
        <dbReference type="ChEBI" id="CHEBI:29105"/>
    </cofactor>
</comment>
<evidence type="ECO:0000313" key="7">
    <source>
        <dbReference type="EMBL" id="KAG5382152.1"/>
    </source>
</evidence>
<dbReference type="Proteomes" id="UP000823674">
    <property type="component" value="Chromosome A09"/>
</dbReference>
<keyword evidence="3" id="KW-0479">Metal-binding</keyword>